<dbReference type="CDD" id="cd02069">
    <property type="entry name" value="methionine_synthase_B12_BD"/>
    <property type="match status" value="1"/>
</dbReference>
<evidence type="ECO:0000256" key="3">
    <source>
        <dbReference type="ARBA" id="ARBA00001956"/>
    </source>
</evidence>
<dbReference type="UniPathway" id="UPA00051">
    <property type="reaction ID" value="UER00081"/>
</dbReference>
<dbReference type="PROSITE" id="PS50974">
    <property type="entry name" value="ADOMET_ACTIVATION"/>
    <property type="match status" value="1"/>
</dbReference>
<dbReference type="InterPro" id="IPR036589">
    <property type="entry name" value="HCY_dom_sf"/>
</dbReference>
<evidence type="ECO:0000256" key="17">
    <source>
        <dbReference type="ARBA" id="ARBA00023285"/>
    </source>
</evidence>
<feature type="binding site" evidence="22 24">
    <location>
        <position position="317"/>
    </location>
    <ligand>
        <name>Zn(2+)</name>
        <dbReference type="ChEBI" id="CHEBI:29105"/>
    </ligand>
</feature>
<dbReference type="PIRSF" id="PIRSF000381">
    <property type="entry name" value="MetH"/>
    <property type="match status" value="1"/>
</dbReference>
<comment type="similarity">
    <text evidence="5">Belongs to the vitamin-B12 dependent methionine synthase family.</text>
</comment>
<dbReference type="SUPFAM" id="SSF47644">
    <property type="entry name" value="Methionine synthase domain"/>
    <property type="match status" value="1"/>
</dbReference>
<dbReference type="PANTHER" id="PTHR45833:SF1">
    <property type="entry name" value="METHIONINE SYNTHASE"/>
    <property type="match status" value="1"/>
</dbReference>
<dbReference type="RefSeq" id="WP_106279655.1">
    <property type="nucleotide sequence ID" value="NZ_PVTG01000013.1"/>
</dbReference>
<keyword evidence="12 21" id="KW-0949">S-adenosyl-L-methionine</keyword>
<comment type="caution">
    <text evidence="30">The sequence shown here is derived from an EMBL/GenBank/DDBJ whole genome shotgun (WGS) entry which is preliminary data.</text>
</comment>
<evidence type="ECO:0000256" key="24">
    <source>
        <dbReference type="PROSITE-ProRule" id="PRU00333"/>
    </source>
</evidence>
<dbReference type="GO" id="GO:0008270">
    <property type="term" value="F:zinc ion binding"/>
    <property type="evidence" value="ECO:0007669"/>
    <property type="project" value="UniProtKB-UniRule"/>
</dbReference>
<dbReference type="NCBIfam" id="TIGR02082">
    <property type="entry name" value="metH"/>
    <property type="match status" value="1"/>
</dbReference>
<feature type="domain" description="Hcy-binding" evidence="25">
    <location>
        <begin position="12"/>
        <end position="332"/>
    </location>
</feature>
<organism evidence="30 31">
    <name type="scientific">Geodermatophilus tzadiensis</name>
    <dbReference type="NCBI Taxonomy" id="1137988"/>
    <lineage>
        <taxon>Bacteria</taxon>
        <taxon>Bacillati</taxon>
        <taxon>Actinomycetota</taxon>
        <taxon>Actinomycetes</taxon>
        <taxon>Geodermatophilales</taxon>
        <taxon>Geodermatophilaceae</taxon>
        <taxon>Geodermatophilus</taxon>
    </lineage>
</organism>
<dbReference type="InterPro" id="IPR033706">
    <property type="entry name" value="Met_synthase_B12-bd"/>
</dbReference>
<dbReference type="FunFam" id="1.10.1240.10:FF:000001">
    <property type="entry name" value="Methionine synthase"/>
    <property type="match status" value="1"/>
</dbReference>
<evidence type="ECO:0000256" key="16">
    <source>
        <dbReference type="ARBA" id="ARBA00023167"/>
    </source>
</evidence>
<dbReference type="PROSITE" id="PS50972">
    <property type="entry name" value="PTERIN_BINDING"/>
    <property type="match status" value="1"/>
</dbReference>
<keyword evidence="13 21" id="KW-0479">Metal-binding</keyword>
<dbReference type="Gene3D" id="3.10.196.10">
    <property type="entry name" value="Vitamin B12-dependent methionine synthase, activation domain"/>
    <property type="match status" value="1"/>
</dbReference>
<keyword evidence="15 21" id="KW-0862">Zinc</keyword>
<dbReference type="FunFam" id="3.20.20.20:FF:000002">
    <property type="entry name" value="Methionine synthase"/>
    <property type="match status" value="1"/>
</dbReference>
<proteinExistence type="inferred from homology"/>
<dbReference type="GO" id="GO:0046653">
    <property type="term" value="P:tetrahydrofolate metabolic process"/>
    <property type="evidence" value="ECO:0007669"/>
    <property type="project" value="TreeGrafter"/>
</dbReference>
<evidence type="ECO:0000256" key="7">
    <source>
        <dbReference type="ARBA" id="ARBA00013998"/>
    </source>
</evidence>
<evidence type="ECO:0000259" key="29">
    <source>
        <dbReference type="PROSITE" id="PS51337"/>
    </source>
</evidence>
<evidence type="ECO:0000256" key="11">
    <source>
        <dbReference type="ARBA" id="ARBA00022679"/>
    </source>
</evidence>
<dbReference type="GO" id="GO:0050667">
    <property type="term" value="P:homocysteine metabolic process"/>
    <property type="evidence" value="ECO:0007669"/>
    <property type="project" value="TreeGrafter"/>
</dbReference>
<dbReference type="InterPro" id="IPR003726">
    <property type="entry name" value="HCY_dom"/>
</dbReference>
<dbReference type="Gene3D" id="3.40.50.280">
    <property type="entry name" value="Cobalamin-binding domain"/>
    <property type="match status" value="1"/>
</dbReference>
<dbReference type="SUPFAM" id="SSF56507">
    <property type="entry name" value="Methionine synthase activation domain-like"/>
    <property type="match status" value="1"/>
</dbReference>
<dbReference type="GO" id="GO:0008705">
    <property type="term" value="F:methionine synthase activity"/>
    <property type="evidence" value="ECO:0007669"/>
    <property type="project" value="UniProtKB-UniRule"/>
</dbReference>
<evidence type="ECO:0000256" key="10">
    <source>
        <dbReference type="ARBA" id="ARBA00022628"/>
    </source>
</evidence>
<evidence type="ECO:0000313" key="30">
    <source>
        <dbReference type="EMBL" id="PRY47596.1"/>
    </source>
</evidence>
<dbReference type="InterPro" id="IPR006158">
    <property type="entry name" value="Cobalamin-bd"/>
</dbReference>
<dbReference type="Pfam" id="PF02310">
    <property type="entry name" value="B12-binding"/>
    <property type="match status" value="1"/>
</dbReference>
<dbReference type="GO" id="GO:0031419">
    <property type="term" value="F:cobalamin binding"/>
    <property type="evidence" value="ECO:0007669"/>
    <property type="project" value="UniProtKB-UniRule"/>
</dbReference>
<evidence type="ECO:0000259" key="25">
    <source>
        <dbReference type="PROSITE" id="PS50970"/>
    </source>
</evidence>
<dbReference type="Gene3D" id="3.20.20.330">
    <property type="entry name" value="Homocysteine-binding-like domain"/>
    <property type="match status" value="1"/>
</dbReference>
<dbReference type="SUPFAM" id="SSF51717">
    <property type="entry name" value="Dihydropteroate synthetase-like"/>
    <property type="match status" value="1"/>
</dbReference>
<evidence type="ECO:0000256" key="1">
    <source>
        <dbReference type="ARBA" id="ARBA00001700"/>
    </source>
</evidence>
<comment type="cofactor">
    <cofactor evidence="3 21 22">
        <name>methylcob(III)alamin</name>
        <dbReference type="ChEBI" id="CHEBI:28115"/>
    </cofactor>
</comment>
<evidence type="ECO:0000256" key="20">
    <source>
        <dbReference type="NCBIfam" id="TIGR02082"/>
    </source>
</evidence>
<dbReference type="OrthoDB" id="9803687at2"/>
<evidence type="ECO:0000256" key="22">
    <source>
        <dbReference type="PIRSR" id="PIRSR000381-1"/>
    </source>
</evidence>
<dbReference type="Gene3D" id="3.20.20.20">
    <property type="entry name" value="Dihydropteroate synthase-like"/>
    <property type="match status" value="1"/>
</dbReference>
<evidence type="ECO:0000256" key="13">
    <source>
        <dbReference type="ARBA" id="ARBA00022723"/>
    </source>
</evidence>
<dbReference type="SUPFAM" id="SSF82282">
    <property type="entry name" value="Homocysteine S-methyltransferase"/>
    <property type="match status" value="1"/>
</dbReference>
<evidence type="ECO:0000259" key="27">
    <source>
        <dbReference type="PROSITE" id="PS50974"/>
    </source>
</evidence>
<dbReference type="CDD" id="cd00740">
    <property type="entry name" value="MeTr"/>
    <property type="match status" value="1"/>
</dbReference>
<keyword evidence="31" id="KW-1185">Reference proteome</keyword>
<evidence type="ECO:0000256" key="14">
    <source>
        <dbReference type="ARBA" id="ARBA00022737"/>
    </source>
</evidence>
<evidence type="ECO:0000256" key="4">
    <source>
        <dbReference type="ARBA" id="ARBA00005178"/>
    </source>
</evidence>
<dbReference type="FunFam" id="3.20.20.330:FF:000001">
    <property type="entry name" value="Methionine synthase"/>
    <property type="match status" value="1"/>
</dbReference>
<protein>
    <recommendedName>
        <fullName evidence="7 20">Methionine synthase</fullName>
        <ecNumber evidence="6 20">2.1.1.13</ecNumber>
    </recommendedName>
    <alternativeName>
        <fullName evidence="19 21">5-methyltetrahydrofolate--homocysteine methyltransferase</fullName>
    </alternativeName>
</protein>
<feature type="domain" description="Pterin-binding" evidence="26">
    <location>
        <begin position="363"/>
        <end position="624"/>
    </location>
</feature>
<dbReference type="InterPro" id="IPR037010">
    <property type="entry name" value="VitB12-dep_Met_synth_activ_sf"/>
</dbReference>
<evidence type="ECO:0000256" key="6">
    <source>
        <dbReference type="ARBA" id="ARBA00012032"/>
    </source>
</evidence>
<comment type="cofactor">
    <cofactor evidence="2 21 24">
        <name>Zn(2+)</name>
        <dbReference type="ChEBI" id="CHEBI:29105"/>
    </cofactor>
</comment>
<feature type="binding site" evidence="22 24">
    <location>
        <position position="254"/>
    </location>
    <ligand>
        <name>Zn(2+)</name>
        <dbReference type="ChEBI" id="CHEBI:29105"/>
    </ligand>
</feature>
<evidence type="ECO:0000256" key="15">
    <source>
        <dbReference type="ARBA" id="ARBA00022833"/>
    </source>
</evidence>
<feature type="binding site" evidence="23">
    <location>
        <position position="981"/>
    </location>
    <ligand>
        <name>S-adenosyl-L-methionine</name>
        <dbReference type="ChEBI" id="CHEBI:59789"/>
    </ligand>
</feature>
<evidence type="ECO:0000259" key="28">
    <source>
        <dbReference type="PROSITE" id="PS51332"/>
    </source>
</evidence>
<evidence type="ECO:0000256" key="18">
    <source>
        <dbReference type="ARBA" id="ARBA00025552"/>
    </source>
</evidence>
<dbReference type="InterPro" id="IPR000489">
    <property type="entry name" value="Pterin-binding_dom"/>
</dbReference>
<feature type="binding site" evidence="23">
    <location>
        <position position="703"/>
    </location>
    <ligand>
        <name>methylcob(III)alamin</name>
        <dbReference type="ChEBI" id="CHEBI:28115"/>
    </ligand>
</feature>
<comment type="pathway">
    <text evidence="4 21">Amino-acid biosynthesis; L-methionine biosynthesis via de novo pathway; L-methionine from L-homocysteine (MetH route): step 1/1.</text>
</comment>
<dbReference type="InterPro" id="IPR011005">
    <property type="entry name" value="Dihydropteroate_synth-like_sf"/>
</dbReference>
<feature type="binding site" evidence="22 24">
    <location>
        <position position="318"/>
    </location>
    <ligand>
        <name>Zn(2+)</name>
        <dbReference type="ChEBI" id="CHEBI:29105"/>
    </ligand>
</feature>
<keyword evidence="9 21" id="KW-0028">Amino-acid biosynthesis</keyword>
<dbReference type="InterPro" id="IPR036594">
    <property type="entry name" value="Meth_synthase_dom"/>
</dbReference>
<dbReference type="Pfam" id="PF02574">
    <property type="entry name" value="S-methyl_trans"/>
    <property type="match status" value="1"/>
</dbReference>
<keyword evidence="10 21" id="KW-0846">Cobalamin</keyword>
<dbReference type="InterPro" id="IPR004223">
    <property type="entry name" value="VitB12-dep_Met_synth_activ_dom"/>
</dbReference>
<evidence type="ECO:0000256" key="8">
    <source>
        <dbReference type="ARBA" id="ARBA00022603"/>
    </source>
</evidence>
<feature type="binding site" evidence="23">
    <location>
        <position position="872"/>
    </location>
    <ligand>
        <name>methylcob(III)alamin</name>
        <dbReference type="ChEBI" id="CHEBI:28115"/>
    </ligand>
</feature>
<dbReference type="PROSITE" id="PS50970">
    <property type="entry name" value="HCY"/>
    <property type="match status" value="1"/>
</dbReference>
<dbReference type="Pfam" id="PF02965">
    <property type="entry name" value="Met_synt_B12"/>
    <property type="match status" value="1"/>
</dbReference>
<dbReference type="EC" id="2.1.1.13" evidence="6 20"/>
<accession>A0A2T0TPM1</accession>
<feature type="domain" description="B12-binding N-terminal" evidence="29">
    <location>
        <begin position="655"/>
        <end position="753"/>
    </location>
</feature>
<feature type="binding site" evidence="23">
    <location>
        <begin position="768"/>
        <end position="772"/>
    </location>
    <ligand>
        <name>methylcob(III)alamin</name>
        <dbReference type="ChEBI" id="CHEBI:28115"/>
    </ligand>
</feature>
<dbReference type="NCBIfam" id="NF007024">
    <property type="entry name" value="PRK09490.1"/>
    <property type="match status" value="1"/>
</dbReference>
<feature type="binding site" evidence="23">
    <location>
        <position position="1171"/>
    </location>
    <ligand>
        <name>S-adenosyl-L-methionine</name>
        <dbReference type="ChEBI" id="CHEBI:59789"/>
    </ligand>
</feature>
<keyword evidence="16 21" id="KW-0486">Methionine biosynthesis</keyword>
<dbReference type="Pfam" id="PF02607">
    <property type="entry name" value="B12-binding_2"/>
    <property type="match status" value="1"/>
</dbReference>
<dbReference type="PANTHER" id="PTHR45833">
    <property type="entry name" value="METHIONINE SYNTHASE"/>
    <property type="match status" value="1"/>
</dbReference>
<name>A0A2T0TPM1_9ACTN</name>
<dbReference type="FunFam" id="3.40.50.280:FF:000001">
    <property type="entry name" value="Methionine synthase"/>
    <property type="match status" value="1"/>
</dbReference>
<dbReference type="AlphaFoldDB" id="A0A2T0TPM1"/>
<evidence type="ECO:0000259" key="26">
    <source>
        <dbReference type="PROSITE" id="PS50972"/>
    </source>
</evidence>
<feature type="domain" description="B12-binding" evidence="28">
    <location>
        <begin position="758"/>
        <end position="893"/>
    </location>
</feature>
<keyword evidence="14" id="KW-0677">Repeat</keyword>
<dbReference type="PROSITE" id="PS51337">
    <property type="entry name" value="B12_BINDING_NTER"/>
    <property type="match status" value="1"/>
</dbReference>
<reference evidence="30 31" key="1">
    <citation type="submission" date="2018-03" db="EMBL/GenBank/DDBJ databases">
        <title>Genomic Encyclopedia of Archaeal and Bacterial Type Strains, Phase II (KMG-II): from individual species to whole genera.</title>
        <authorList>
            <person name="Goeker M."/>
        </authorList>
    </citation>
    <scope>NUCLEOTIDE SEQUENCE [LARGE SCALE GENOMIC DNA]</scope>
    <source>
        <strain evidence="30 31">DSM 45416</strain>
    </source>
</reference>
<evidence type="ECO:0000256" key="21">
    <source>
        <dbReference type="PIRNR" id="PIRNR000381"/>
    </source>
</evidence>
<keyword evidence="11 21" id="KW-0808">Transferase</keyword>
<dbReference type="Proteomes" id="UP000239210">
    <property type="component" value="Unassembled WGS sequence"/>
</dbReference>
<dbReference type="InterPro" id="IPR036724">
    <property type="entry name" value="Cobalamin-bd_sf"/>
</dbReference>
<evidence type="ECO:0000256" key="5">
    <source>
        <dbReference type="ARBA" id="ARBA00010398"/>
    </source>
</evidence>
<keyword evidence="8 21" id="KW-0489">Methyltransferase</keyword>
<evidence type="ECO:0000256" key="9">
    <source>
        <dbReference type="ARBA" id="ARBA00022605"/>
    </source>
</evidence>
<comment type="function">
    <text evidence="18 21">Catalyzes the transfer of a methyl group from methyl-cobalamin to homocysteine, yielding enzyme-bound cob(I)alamin and methionine. Subsequently, remethylates the cofactor using methyltetrahydrofolate.</text>
</comment>
<feature type="binding site" description="axial binding residue" evidence="22">
    <location>
        <position position="771"/>
    </location>
    <ligand>
        <name>methylcob(III)alamin</name>
        <dbReference type="ChEBI" id="CHEBI:28115"/>
    </ligand>
    <ligandPart>
        <name>Co</name>
        <dbReference type="ChEBI" id="CHEBI:27638"/>
    </ligandPart>
</feature>
<evidence type="ECO:0000256" key="19">
    <source>
        <dbReference type="ARBA" id="ARBA00031040"/>
    </source>
</evidence>
<evidence type="ECO:0000256" key="12">
    <source>
        <dbReference type="ARBA" id="ARBA00022691"/>
    </source>
</evidence>
<dbReference type="GO" id="GO:0005829">
    <property type="term" value="C:cytosol"/>
    <property type="evidence" value="ECO:0007669"/>
    <property type="project" value="TreeGrafter"/>
</dbReference>
<keyword evidence="17 21" id="KW-0170">Cobalt</keyword>
<dbReference type="Gene3D" id="1.10.288.10">
    <property type="entry name" value="Cobalamin-dependent Methionine Synthase, domain 2"/>
    <property type="match status" value="1"/>
</dbReference>
<dbReference type="GO" id="GO:0032259">
    <property type="term" value="P:methylation"/>
    <property type="evidence" value="ECO:0007669"/>
    <property type="project" value="UniProtKB-KW"/>
</dbReference>
<dbReference type="Pfam" id="PF00809">
    <property type="entry name" value="Pterin_bind"/>
    <property type="match status" value="1"/>
</dbReference>
<gene>
    <name evidence="30" type="ORF">LY71_11397</name>
</gene>
<sequence length="1266" mass="138193">MTDAPQLRPDVTAELTALLEQRILVLDGAMGTAIQRDRPSEAGYRGERFADWPSDLQGNNDLLVLTQPGIIAGIHREYLEAGADVIETNTFNANAVSLADYGMGALAREINEAAARLARREADAMTARTPDRPRYVAGAIGPTTRTASISPDVNDPGARNISYDELVEAYLEQAGGLVDGGADALIVETIFDTLNAKAAIFALETLFEERGRRWPVIVSGTITDASGRTLSGQVTEAFWNSVRHVRPLLVGLNCALGAKEMRPYVAEMARVADTFVSCYPNAGLPNAFGEYDEAPEETAAVLEEFADSGFVNLVGGCCGTTPAHIAAIAGVVAGKRPRTPVEVAPALRLSGLEPLVVTEDSLFVNVGERTNITGSARFRNLIKAGDYPAALAVARQQVEAGAQVIDVNMDEGMIDGVAAMDRFTKLIAAEPDISRVPVMVDSSKWEVMEAGLKNIQGKPIVNSISLKNGEEEFVHHARLCRKYGAAVVVMAFDEDGQGDNVERRTRICKRAYDILVERVGFPAEDVIFDPNIFAVATGIEEHANYGLDFIESTRWIKQNLPGALVSGGVSNVSFSFRGNNPVREAIHSVFLYHAIAAGLDMAIVNAGQLEVYSEVPELLRDRIEDVILNRRPDSTERLLEIAGDYAGDGSVKEVATEEWRSLPVGERITHALVKGIDAFVEDDTEELRQEIAARGGRPIEVIEGPLMDGMNVVGDLFGAGKMFLPQVVKSARVMKKAVAYLIPYIEAEKQPGDAERTNGKVVMATAKGDVHDIGKNIVGVVLQCNNYDVVDLGVMVPPQRILDAAKEEGADVIGLSGLITPSLDEMVTLASEMERQGFDVPLLIGGATTSRAHTAVKIAQRYHGPVIWVKDASRSVPVVAALLSDEQRPGLLAETEADYAALRERHAARQDSRALLPLEAARAAAPSIDWSGYSPPRPRMLLQQAMDVCAGPACDHAHHVATQFVRSLPDYPLEELRGYIDWQPFFNAWEMRGRFPDILHNPTTGEAARRLYEDAQAMLDRIVAEKWLTANGVFGLFPANQVDGDDLEVYTDESRREVLATLHQLRQQTEGRDGSPRRSLADFVAPRATGLRDYVGAFAVTAGIGSTERVMAFKKANDDYSAIMLEALADRLAEAFAERLHERVRKEFWAYAPDEHLDSDGLIAEKYHGIRPAPGYPACPEHTEKLTIWSLLDVENTAGIQLTESMAMWPGAAVSGLYFSHPESRYFNLGRVGRDQVEDYARRKGWTVAEAERWLSPNLGYRTDED</sequence>
<dbReference type="Gene3D" id="1.10.1240.10">
    <property type="entry name" value="Methionine synthase domain"/>
    <property type="match status" value="1"/>
</dbReference>
<dbReference type="InterPro" id="IPR003759">
    <property type="entry name" value="Cbl-bd_cap"/>
</dbReference>
<feature type="domain" description="AdoMet activation" evidence="27">
    <location>
        <begin position="909"/>
        <end position="1264"/>
    </location>
</feature>
<dbReference type="SMART" id="SM01018">
    <property type="entry name" value="B12-binding_2"/>
    <property type="match status" value="1"/>
</dbReference>
<feature type="binding site" evidence="23">
    <location>
        <position position="820"/>
    </location>
    <ligand>
        <name>methylcob(III)alamin</name>
        <dbReference type="ChEBI" id="CHEBI:28115"/>
    </ligand>
</feature>
<comment type="domain">
    <text evidence="21">Modular enzyme with four functionally distinct domains. The isolated Hcy-binding domain catalyzes methyl transfer from free methylcobalamin to homocysteine. The Hcy-binding domain in association with the pterin-binding domain catalyzes the methylation of cob(I)alamin by methyltetrahydrofolate and the methylation of homocysteine. The B12-binding domain binds the cofactor. The AdoMet activation domain binds S-adenosyl-L-methionine. Under aerobic conditions cob(I)alamin can be converted to inactive cob(II)alamin. Reductive methylation by S-adenosyl-L-methionine and flavodoxin regenerates methylcobalamin.</text>
</comment>
<feature type="binding site" evidence="23">
    <location>
        <begin position="1226"/>
        <end position="1227"/>
    </location>
    <ligand>
        <name>S-adenosyl-L-methionine</name>
        <dbReference type="ChEBI" id="CHEBI:59789"/>
    </ligand>
</feature>
<evidence type="ECO:0000313" key="31">
    <source>
        <dbReference type="Proteomes" id="UP000239210"/>
    </source>
</evidence>
<feature type="binding site" evidence="23">
    <location>
        <position position="816"/>
    </location>
    <ligand>
        <name>methylcob(III)alamin</name>
        <dbReference type="ChEBI" id="CHEBI:28115"/>
    </ligand>
</feature>
<evidence type="ECO:0000256" key="23">
    <source>
        <dbReference type="PIRSR" id="PIRSR000381-2"/>
    </source>
</evidence>
<dbReference type="PROSITE" id="PS51332">
    <property type="entry name" value="B12_BINDING"/>
    <property type="match status" value="1"/>
</dbReference>
<dbReference type="InterPro" id="IPR050554">
    <property type="entry name" value="Met_Synthase/Corrinoid"/>
</dbReference>
<dbReference type="SUPFAM" id="SSF52242">
    <property type="entry name" value="Cobalamin (vitamin B12)-binding domain"/>
    <property type="match status" value="1"/>
</dbReference>
<comment type="catalytic activity">
    <reaction evidence="1 21">
        <text>(6S)-5-methyl-5,6,7,8-tetrahydrofolate + L-homocysteine = (6S)-5,6,7,8-tetrahydrofolate + L-methionine</text>
        <dbReference type="Rhea" id="RHEA:11172"/>
        <dbReference type="ChEBI" id="CHEBI:18608"/>
        <dbReference type="ChEBI" id="CHEBI:57453"/>
        <dbReference type="ChEBI" id="CHEBI:57844"/>
        <dbReference type="ChEBI" id="CHEBI:58199"/>
        <dbReference type="EC" id="2.1.1.13"/>
    </reaction>
</comment>
<evidence type="ECO:0000256" key="2">
    <source>
        <dbReference type="ARBA" id="ARBA00001947"/>
    </source>
</evidence>
<dbReference type="EMBL" id="PVTG01000013">
    <property type="protein sequence ID" value="PRY47596.1"/>
    <property type="molecule type" value="Genomic_DNA"/>
</dbReference>
<dbReference type="InterPro" id="IPR011822">
    <property type="entry name" value="MetH"/>
</dbReference>